<dbReference type="Proteomes" id="UP000031512">
    <property type="component" value="Chromosome 1"/>
</dbReference>
<name>L0AY59_THEEQ</name>
<feature type="domain" description="Endonuclease/exonuclease/phosphatase" evidence="3">
    <location>
        <begin position="56"/>
        <end position="259"/>
    </location>
</feature>
<dbReference type="GeneID" id="15803326"/>
<proteinExistence type="inferred from homology"/>
<dbReference type="InterPro" id="IPR038772">
    <property type="entry name" value="Sph/SMPD2-like"/>
</dbReference>
<dbReference type="GO" id="GO:0004767">
    <property type="term" value="F:sphingomyelin phosphodiesterase activity"/>
    <property type="evidence" value="ECO:0007669"/>
    <property type="project" value="InterPro"/>
</dbReference>
<evidence type="ECO:0000259" key="3">
    <source>
        <dbReference type="Pfam" id="PF03372"/>
    </source>
</evidence>
<sequence length="618" mass="69694">MSGDQGAFECSLRDGDSEESPCVARDVDSYGIESFHTSSLSSFKESYDRLESFSMLTFNAGLFEFRLFGMGLYHNPPFTTKRLKHIPGKLRRANADVVAIQEIYLKEHANFIIKELIDLYPYATRDSYIPNDNIRSIFVEDKGVVRKNNKMGIPLLHSGLLFLSKFPIIGAKFHPWIELTYLEAMFSNKGFLEVLVNIPTIGKVAFYNMHMASASINPESRHIEELRLEEVKQLLATTESTSSKGFIPIIIGDLNAAPNTCASNYTYFIDKGWGDSYLMAKNFGSGSRKWSLSPTNKNDQTEKRKKKRISIDPVFGTSEDSIGNCETSSQDAYPPFNPDVSTGATNRSETSSSVIADAEPATSAKQNRWSRFFKDATLWRNIRSVYSDRSNTSTRKGKISIKRVALPRRTSRSMRRKTSKILPLPCDSGVTKTFTLNHSKTFKVRRGSQFDEDGFILDDDLKPISGRSNYEESNSTCNLCGEIGKMCGGAGHAKRPWRRKIYKPFFVISHKGKSRWWRRKTAKSYTWDPENPLNKIGPHSSCNGLRCDYIFLPPADISGNLADYVPKSSEILFKDPTVAIHRNKSGCGCIFSMLSSFERVMLVTLSDHYALKIVMTLK</sequence>
<dbReference type="AlphaFoldDB" id="L0AY59"/>
<reference evidence="4 5" key="1">
    <citation type="journal article" date="2012" name="BMC Genomics">
        <title>Comparative genomic analysis and phylogenetic position of Theileria equi.</title>
        <authorList>
            <person name="Kappmeyer L.S."/>
            <person name="Thiagarajan M."/>
            <person name="Herndon D.R."/>
            <person name="Ramsay J.D."/>
            <person name="Caler E."/>
            <person name="Djikeng A."/>
            <person name="Gillespie J.J."/>
            <person name="Lau A.O."/>
            <person name="Roalson E.H."/>
            <person name="Silva J.C."/>
            <person name="Silva M.G."/>
            <person name="Suarez C.E."/>
            <person name="Ueti M.W."/>
            <person name="Nene V.M."/>
            <person name="Mealey R.H."/>
            <person name="Knowles D.P."/>
            <person name="Brayton K.A."/>
        </authorList>
    </citation>
    <scope>NUCLEOTIDE SEQUENCE [LARGE SCALE GENOMIC DNA]</scope>
    <source>
        <strain evidence="4 5">WA</strain>
    </source>
</reference>
<comment type="similarity">
    <text evidence="1">Belongs to the neutral sphingomyelinase family.</text>
</comment>
<keyword evidence="5" id="KW-1185">Reference proteome</keyword>
<evidence type="ECO:0000313" key="4">
    <source>
        <dbReference type="EMBL" id="AFZ80198.1"/>
    </source>
</evidence>
<dbReference type="OrthoDB" id="387657at2759"/>
<accession>L0AY59</accession>
<organism evidence="4 5">
    <name type="scientific">Theileria equi strain WA</name>
    <dbReference type="NCBI Taxonomy" id="1537102"/>
    <lineage>
        <taxon>Eukaryota</taxon>
        <taxon>Sar</taxon>
        <taxon>Alveolata</taxon>
        <taxon>Apicomplexa</taxon>
        <taxon>Aconoidasida</taxon>
        <taxon>Piroplasmida</taxon>
        <taxon>Theileriidae</taxon>
        <taxon>Theileria</taxon>
    </lineage>
</organism>
<dbReference type="InterPro" id="IPR036691">
    <property type="entry name" value="Endo/exonu/phosph_ase_sf"/>
</dbReference>
<dbReference type="SUPFAM" id="SSF56219">
    <property type="entry name" value="DNase I-like"/>
    <property type="match status" value="1"/>
</dbReference>
<dbReference type="Pfam" id="PF03372">
    <property type="entry name" value="Exo_endo_phos"/>
    <property type="match status" value="1"/>
</dbReference>
<dbReference type="RefSeq" id="XP_004829864.1">
    <property type="nucleotide sequence ID" value="XM_004829807.1"/>
</dbReference>
<dbReference type="PANTHER" id="PTHR16320">
    <property type="entry name" value="SPHINGOMYELINASE FAMILY MEMBER"/>
    <property type="match status" value="1"/>
</dbReference>
<dbReference type="KEGG" id="beq:BEWA_030510"/>
<feature type="region of interest" description="Disordered" evidence="2">
    <location>
        <begin position="287"/>
        <end position="359"/>
    </location>
</feature>
<evidence type="ECO:0000256" key="1">
    <source>
        <dbReference type="ARBA" id="ARBA00006335"/>
    </source>
</evidence>
<dbReference type="Gene3D" id="3.60.10.10">
    <property type="entry name" value="Endonuclease/exonuclease/phosphatase"/>
    <property type="match status" value="1"/>
</dbReference>
<protein>
    <recommendedName>
        <fullName evidence="3">Endonuclease/exonuclease/phosphatase domain-containing protein</fullName>
    </recommendedName>
</protein>
<feature type="compositionally biased region" description="Polar residues" evidence="2">
    <location>
        <begin position="318"/>
        <end position="331"/>
    </location>
</feature>
<feature type="compositionally biased region" description="Polar residues" evidence="2">
    <location>
        <begin position="339"/>
        <end position="354"/>
    </location>
</feature>
<evidence type="ECO:0000256" key="2">
    <source>
        <dbReference type="SAM" id="MobiDB-lite"/>
    </source>
</evidence>
<feature type="region of interest" description="Disordered" evidence="2">
    <location>
        <begin position="1"/>
        <end position="20"/>
    </location>
</feature>
<dbReference type="VEuPathDB" id="PiroplasmaDB:BEWA_030510"/>
<feature type="compositionally biased region" description="Polar residues" evidence="2">
    <location>
        <begin position="287"/>
        <end position="298"/>
    </location>
</feature>
<dbReference type="STRING" id="1537102.L0AY59"/>
<evidence type="ECO:0000313" key="5">
    <source>
        <dbReference type="Proteomes" id="UP000031512"/>
    </source>
</evidence>
<gene>
    <name evidence="4" type="ORF">BEWA_030510</name>
</gene>
<dbReference type="eggNOG" id="ENOG502RY4M">
    <property type="taxonomic scope" value="Eukaryota"/>
</dbReference>
<dbReference type="EMBL" id="CP001669">
    <property type="protein sequence ID" value="AFZ80198.1"/>
    <property type="molecule type" value="Genomic_DNA"/>
</dbReference>
<dbReference type="PANTHER" id="PTHR16320:SF23">
    <property type="entry name" value="SPHINGOMYELINASE C 1"/>
    <property type="match status" value="1"/>
</dbReference>
<dbReference type="InterPro" id="IPR005135">
    <property type="entry name" value="Endo/exonuclease/phosphatase"/>
</dbReference>